<evidence type="ECO:0000313" key="6">
    <source>
        <dbReference type="Proteomes" id="UP000222056"/>
    </source>
</evidence>
<name>A0A1H6FN78_THEAL</name>
<dbReference type="AlphaFoldDB" id="A0A1H6FN78"/>
<dbReference type="EMBL" id="FNWJ01000001">
    <property type="protein sequence ID" value="SEH11650.1"/>
    <property type="molecule type" value="Genomic_DNA"/>
</dbReference>
<feature type="domain" description="Glycosyltransferase subfamily 4-like N-terminal" evidence="4">
    <location>
        <begin position="17"/>
        <end position="171"/>
    </location>
</feature>
<dbReference type="InterPro" id="IPR050194">
    <property type="entry name" value="Glycosyltransferase_grp1"/>
</dbReference>
<sequence length="381" mass="41458">MAVRCAFVLPIPVPYREPLFALLAARGRVEPHVVYARARQRTWQQPDAWFPRPRGYQARTLNGVELPRRGPTPLTVPRGLQRTLDEIAPDCVVSSEFGPLTWASIAWCRRRRRPWLVFSEVTEASERVLSAPQRALQRLIARHAAGLLAASGRARRRLLAAGVPPERVAVVLQAADLDAYERVAHVRREPLGRPLRVVSVGRLVPEKRHDLAIEAVARARASLTLEIVGDGPLRRQLEELARRLQAPASLRGFVAPPDQPNVLRQADVFLLASDFEPFGAVVREAAACGLPLVLSERVGAIGDIAVPGRNALVVPAGDPAALANALERLANEPGLLARMSQASIELTRSWPLERDAAALEDAVEAAVAGHVAVARDSQLAG</sequence>
<dbReference type="GO" id="GO:0016757">
    <property type="term" value="F:glycosyltransferase activity"/>
    <property type="evidence" value="ECO:0007669"/>
    <property type="project" value="UniProtKB-KW"/>
</dbReference>
<dbReference type="RefSeq" id="WP_177169324.1">
    <property type="nucleotide sequence ID" value="NZ_FNWJ01000001.1"/>
</dbReference>
<dbReference type="SUPFAM" id="SSF53756">
    <property type="entry name" value="UDP-Glycosyltransferase/glycogen phosphorylase"/>
    <property type="match status" value="1"/>
</dbReference>
<dbReference type="Proteomes" id="UP000222056">
    <property type="component" value="Unassembled WGS sequence"/>
</dbReference>
<protein>
    <submittedName>
        <fullName evidence="5">Glycosyl transferase 4-like domain-containing protein</fullName>
    </submittedName>
</protein>
<evidence type="ECO:0000313" key="5">
    <source>
        <dbReference type="EMBL" id="SEH11650.1"/>
    </source>
</evidence>
<dbReference type="Pfam" id="PF13579">
    <property type="entry name" value="Glyco_trans_4_4"/>
    <property type="match status" value="1"/>
</dbReference>
<gene>
    <name evidence="5" type="ORF">SAMN02745716_0837</name>
</gene>
<dbReference type="Pfam" id="PF00534">
    <property type="entry name" value="Glycos_transf_1"/>
    <property type="match status" value="1"/>
</dbReference>
<keyword evidence="6" id="KW-1185">Reference proteome</keyword>
<dbReference type="InterPro" id="IPR001296">
    <property type="entry name" value="Glyco_trans_1"/>
</dbReference>
<evidence type="ECO:0000259" key="3">
    <source>
        <dbReference type="Pfam" id="PF00534"/>
    </source>
</evidence>
<dbReference type="Gene3D" id="3.40.50.2000">
    <property type="entry name" value="Glycogen Phosphorylase B"/>
    <property type="match status" value="2"/>
</dbReference>
<dbReference type="CDD" id="cd03801">
    <property type="entry name" value="GT4_PimA-like"/>
    <property type="match status" value="1"/>
</dbReference>
<organism evidence="5 6">
    <name type="scientific">Thermoleophilum album</name>
    <dbReference type="NCBI Taxonomy" id="29539"/>
    <lineage>
        <taxon>Bacteria</taxon>
        <taxon>Bacillati</taxon>
        <taxon>Actinomycetota</taxon>
        <taxon>Thermoleophilia</taxon>
        <taxon>Thermoleophilales</taxon>
        <taxon>Thermoleophilaceae</taxon>
        <taxon>Thermoleophilum</taxon>
    </lineage>
</organism>
<dbReference type="PANTHER" id="PTHR45947:SF3">
    <property type="entry name" value="SULFOQUINOVOSYL TRANSFERASE SQD2"/>
    <property type="match status" value="1"/>
</dbReference>
<proteinExistence type="predicted"/>
<evidence type="ECO:0000256" key="1">
    <source>
        <dbReference type="ARBA" id="ARBA00022676"/>
    </source>
</evidence>
<evidence type="ECO:0000256" key="2">
    <source>
        <dbReference type="ARBA" id="ARBA00022679"/>
    </source>
</evidence>
<dbReference type="GO" id="GO:1901137">
    <property type="term" value="P:carbohydrate derivative biosynthetic process"/>
    <property type="evidence" value="ECO:0007669"/>
    <property type="project" value="UniProtKB-ARBA"/>
</dbReference>
<keyword evidence="2 5" id="KW-0808">Transferase</keyword>
<reference evidence="6" key="1">
    <citation type="submission" date="2016-10" db="EMBL/GenBank/DDBJ databases">
        <authorList>
            <person name="Varghese N."/>
            <person name="Submissions S."/>
        </authorList>
    </citation>
    <scope>NUCLEOTIDE SEQUENCE [LARGE SCALE GENOMIC DNA]</scope>
    <source>
        <strain evidence="6">ATCC 35263</strain>
    </source>
</reference>
<keyword evidence="1" id="KW-0328">Glycosyltransferase</keyword>
<evidence type="ECO:0000259" key="4">
    <source>
        <dbReference type="Pfam" id="PF13579"/>
    </source>
</evidence>
<feature type="domain" description="Glycosyl transferase family 1" evidence="3">
    <location>
        <begin position="194"/>
        <end position="343"/>
    </location>
</feature>
<dbReference type="InterPro" id="IPR028098">
    <property type="entry name" value="Glyco_trans_4-like_N"/>
</dbReference>
<dbReference type="PANTHER" id="PTHR45947">
    <property type="entry name" value="SULFOQUINOVOSYL TRANSFERASE SQD2"/>
    <property type="match status" value="1"/>
</dbReference>
<dbReference type="STRING" id="29539.SAMN02745716_0837"/>
<accession>A0A1H6FN78</accession>